<comment type="function">
    <text evidence="3 4">This protein binds to 23S rRNA in the presence of protein L20.</text>
</comment>
<keyword evidence="3 4" id="KW-0694">RNA-binding</keyword>
<keyword evidence="1 3" id="KW-0689">Ribosomal protein</keyword>
<dbReference type="GO" id="GO:0005840">
    <property type="term" value="C:ribosome"/>
    <property type="evidence" value="ECO:0007669"/>
    <property type="project" value="UniProtKB-KW"/>
</dbReference>
<evidence type="ECO:0000256" key="1">
    <source>
        <dbReference type="ARBA" id="ARBA00022980"/>
    </source>
</evidence>
<dbReference type="Proteomes" id="UP000176404">
    <property type="component" value="Unassembled WGS sequence"/>
</dbReference>
<gene>
    <name evidence="3" type="primary">rplU</name>
    <name evidence="5" type="ORF">A2892_02985</name>
</gene>
<dbReference type="InterPro" id="IPR028909">
    <property type="entry name" value="bL21-like"/>
</dbReference>
<protein>
    <recommendedName>
        <fullName evidence="3">Large ribosomal subunit protein bL21</fullName>
    </recommendedName>
</protein>
<dbReference type="GO" id="GO:0003735">
    <property type="term" value="F:structural constituent of ribosome"/>
    <property type="evidence" value="ECO:0007669"/>
    <property type="project" value="InterPro"/>
</dbReference>
<organism evidence="5 6">
    <name type="scientific">Candidatus Woesebacteria bacterium RIFCSPLOWO2_01_FULL_39_10b</name>
    <dbReference type="NCBI Taxonomy" id="1802517"/>
    <lineage>
        <taxon>Bacteria</taxon>
        <taxon>Candidatus Woeseibacteriota</taxon>
    </lineage>
</organism>
<dbReference type="STRING" id="1802517.A2892_02985"/>
<comment type="subunit">
    <text evidence="3">Part of the 50S ribosomal subunit. Contacts protein L20.</text>
</comment>
<dbReference type="InterPro" id="IPR036164">
    <property type="entry name" value="bL21-like_sf"/>
</dbReference>
<dbReference type="GO" id="GO:0006412">
    <property type="term" value="P:translation"/>
    <property type="evidence" value="ECO:0007669"/>
    <property type="project" value="UniProtKB-UniRule"/>
</dbReference>
<comment type="caution">
    <text evidence="5">The sequence shown here is derived from an EMBL/GenBank/DDBJ whole genome shotgun (WGS) entry which is preliminary data.</text>
</comment>
<comment type="similarity">
    <text evidence="3 4">Belongs to the bacterial ribosomal protein bL21 family.</text>
</comment>
<evidence type="ECO:0000313" key="6">
    <source>
        <dbReference type="Proteomes" id="UP000176404"/>
    </source>
</evidence>
<dbReference type="GO" id="GO:0019843">
    <property type="term" value="F:rRNA binding"/>
    <property type="evidence" value="ECO:0007669"/>
    <property type="project" value="UniProtKB-UniRule"/>
</dbReference>
<dbReference type="InterPro" id="IPR001787">
    <property type="entry name" value="Ribosomal_bL21"/>
</dbReference>
<dbReference type="SUPFAM" id="SSF141091">
    <property type="entry name" value="L21p-like"/>
    <property type="match status" value="1"/>
</dbReference>
<accession>A0A1F8B885</accession>
<keyword evidence="3 4" id="KW-0699">rRNA-binding</keyword>
<sequence length="100" mass="11305">MSKYAVVKIGGSQYKISEGDEILVDKDDKVEPEALLLVADGKVKVGKPKVEKVKISLKLLEAEVKGKKLSVFKYKAKSRYRKKIGFRPIYSRYLVEKISS</sequence>
<dbReference type="GO" id="GO:1990904">
    <property type="term" value="C:ribonucleoprotein complex"/>
    <property type="evidence" value="ECO:0007669"/>
    <property type="project" value="UniProtKB-KW"/>
</dbReference>
<dbReference type="EMBL" id="MGHD01000008">
    <property type="protein sequence ID" value="OGM60140.1"/>
    <property type="molecule type" value="Genomic_DNA"/>
</dbReference>
<dbReference type="GO" id="GO:0005737">
    <property type="term" value="C:cytoplasm"/>
    <property type="evidence" value="ECO:0007669"/>
    <property type="project" value="UniProtKB-ARBA"/>
</dbReference>
<reference evidence="5 6" key="1">
    <citation type="journal article" date="2016" name="Nat. Commun.">
        <title>Thousands of microbial genomes shed light on interconnected biogeochemical processes in an aquifer system.</title>
        <authorList>
            <person name="Anantharaman K."/>
            <person name="Brown C.T."/>
            <person name="Hug L.A."/>
            <person name="Sharon I."/>
            <person name="Castelle C.J."/>
            <person name="Probst A.J."/>
            <person name="Thomas B.C."/>
            <person name="Singh A."/>
            <person name="Wilkins M.J."/>
            <person name="Karaoz U."/>
            <person name="Brodie E.L."/>
            <person name="Williams K.H."/>
            <person name="Hubbard S.S."/>
            <person name="Banfield J.F."/>
        </authorList>
    </citation>
    <scope>NUCLEOTIDE SEQUENCE [LARGE SCALE GENOMIC DNA]</scope>
</reference>
<proteinExistence type="inferred from homology"/>
<evidence type="ECO:0000256" key="2">
    <source>
        <dbReference type="ARBA" id="ARBA00023274"/>
    </source>
</evidence>
<evidence type="ECO:0000256" key="3">
    <source>
        <dbReference type="HAMAP-Rule" id="MF_01363"/>
    </source>
</evidence>
<dbReference type="AlphaFoldDB" id="A0A1F8B885"/>
<dbReference type="NCBIfam" id="TIGR00061">
    <property type="entry name" value="L21"/>
    <property type="match status" value="1"/>
</dbReference>
<evidence type="ECO:0000256" key="4">
    <source>
        <dbReference type="RuleBase" id="RU000562"/>
    </source>
</evidence>
<name>A0A1F8B885_9BACT</name>
<keyword evidence="2 3" id="KW-0687">Ribonucleoprotein</keyword>
<evidence type="ECO:0000313" key="5">
    <source>
        <dbReference type="EMBL" id="OGM60140.1"/>
    </source>
</evidence>
<dbReference type="Pfam" id="PF00829">
    <property type="entry name" value="Ribosomal_L21p"/>
    <property type="match status" value="1"/>
</dbReference>
<dbReference type="HAMAP" id="MF_01363">
    <property type="entry name" value="Ribosomal_bL21"/>
    <property type="match status" value="1"/>
</dbReference>